<organism evidence="6 7">
    <name type="scientific">Candidatus Jorgensenbacteria bacterium RIFCSPLOWO2_12_FULL_42_11</name>
    <dbReference type="NCBI Taxonomy" id="1798473"/>
    <lineage>
        <taxon>Bacteria</taxon>
        <taxon>Candidatus Joergenseniibacteriota</taxon>
    </lineage>
</organism>
<dbReference type="AlphaFoldDB" id="A0A1F6C3M5"/>
<comment type="caution">
    <text evidence="6">The sequence shown here is derived from an EMBL/GenBank/DDBJ whole genome shotgun (WGS) entry which is preliminary data.</text>
</comment>
<dbReference type="SUPFAM" id="SSF102114">
    <property type="entry name" value="Radical SAM enzymes"/>
    <property type="match status" value="1"/>
</dbReference>
<dbReference type="GO" id="GO:0046872">
    <property type="term" value="F:metal ion binding"/>
    <property type="evidence" value="ECO:0007669"/>
    <property type="project" value="UniProtKB-KW"/>
</dbReference>
<dbReference type="SFLD" id="SFLDS00029">
    <property type="entry name" value="Radical_SAM"/>
    <property type="match status" value="1"/>
</dbReference>
<protein>
    <recommendedName>
        <fullName evidence="5">Radical SAM core domain-containing protein</fullName>
    </recommendedName>
</protein>
<dbReference type="GO" id="GO:0003824">
    <property type="term" value="F:catalytic activity"/>
    <property type="evidence" value="ECO:0007669"/>
    <property type="project" value="InterPro"/>
</dbReference>
<reference evidence="6 7" key="1">
    <citation type="journal article" date="2016" name="Nat. Commun.">
        <title>Thousands of microbial genomes shed light on interconnected biogeochemical processes in an aquifer system.</title>
        <authorList>
            <person name="Anantharaman K."/>
            <person name="Brown C.T."/>
            <person name="Hug L.A."/>
            <person name="Sharon I."/>
            <person name="Castelle C.J."/>
            <person name="Probst A.J."/>
            <person name="Thomas B.C."/>
            <person name="Singh A."/>
            <person name="Wilkins M.J."/>
            <person name="Karaoz U."/>
            <person name="Brodie E.L."/>
            <person name="Williams K.H."/>
            <person name="Hubbard S.S."/>
            <person name="Banfield J.F."/>
        </authorList>
    </citation>
    <scope>NUCLEOTIDE SEQUENCE [LARGE SCALE GENOMIC DNA]</scope>
</reference>
<dbReference type="InterPro" id="IPR013785">
    <property type="entry name" value="Aldolase_TIM"/>
</dbReference>
<keyword evidence="2" id="KW-0479">Metal-binding</keyword>
<dbReference type="Proteomes" id="UP000176633">
    <property type="component" value="Unassembled WGS sequence"/>
</dbReference>
<evidence type="ECO:0000313" key="6">
    <source>
        <dbReference type="EMBL" id="OGG43794.1"/>
    </source>
</evidence>
<dbReference type="GO" id="GO:0051536">
    <property type="term" value="F:iron-sulfur cluster binding"/>
    <property type="evidence" value="ECO:0007669"/>
    <property type="project" value="UniProtKB-KW"/>
</dbReference>
<dbReference type="InterPro" id="IPR050377">
    <property type="entry name" value="Radical_SAM_PqqE_MftC-like"/>
</dbReference>
<dbReference type="InterPro" id="IPR007197">
    <property type="entry name" value="rSAM"/>
</dbReference>
<dbReference type="Gene3D" id="3.20.20.70">
    <property type="entry name" value="Aldolase class I"/>
    <property type="match status" value="1"/>
</dbReference>
<keyword evidence="4" id="KW-0411">Iron-sulfur</keyword>
<dbReference type="STRING" id="1798473.A3G50_00450"/>
<accession>A0A1F6C3M5</accession>
<gene>
    <name evidence="6" type="ORF">A3G50_00450</name>
</gene>
<dbReference type="PANTHER" id="PTHR11228:SF7">
    <property type="entry name" value="PQQA PEPTIDE CYCLASE"/>
    <property type="match status" value="1"/>
</dbReference>
<evidence type="ECO:0000256" key="1">
    <source>
        <dbReference type="ARBA" id="ARBA00022691"/>
    </source>
</evidence>
<keyword evidence="1" id="KW-0949">S-adenosyl-L-methionine</keyword>
<evidence type="ECO:0000313" key="7">
    <source>
        <dbReference type="Proteomes" id="UP000176633"/>
    </source>
</evidence>
<sequence>MTIKKKIKIFILRSGLYSYLFTAINFKRKIAEHLSYLNLFFSAHANNKRTYKIYTSDVLPDILNFQVASICNANCIFCGYGTTLKEKKGFMNFVTFKKALDEYIALGGKKILFAPVYGDSLLDPGLGDKLEYVSKLKEIAQIGIITNGIALTKNNIYKSLIDNKINDIGISLADFDEKAYQEVYRVEAYKELMRGIEDLLSYHAQQNSLTNITFHLRSPRQVRQIVESDDFIKYIKPYLGDHIDIQFMYSYDNWGGLIKKEDLRGLMKLRGIPKFRKMSCDKLFDFCVLFDGSVRLCACRTKGTQFDELIIGNIHTENLVGMLGKAASIRLKFMENDLPPVCRNCSFYTAGKKF</sequence>
<feature type="domain" description="Radical SAM core" evidence="5">
    <location>
        <begin position="68"/>
        <end position="215"/>
    </location>
</feature>
<dbReference type="SFLD" id="SFLDG01067">
    <property type="entry name" value="SPASM/twitch_domain_containing"/>
    <property type="match status" value="1"/>
</dbReference>
<dbReference type="InterPro" id="IPR058240">
    <property type="entry name" value="rSAM_sf"/>
</dbReference>
<evidence type="ECO:0000259" key="5">
    <source>
        <dbReference type="Pfam" id="PF04055"/>
    </source>
</evidence>
<keyword evidence="3" id="KW-0408">Iron</keyword>
<dbReference type="Pfam" id="PF04055">
    <property type="entry name" value="Radical_SAM"/>
    <property type="match status" value="1"/>
</dbReference>
<evidence type="ECO:0000256" key="3">
    <source>
        <dbReference type="ARBA" id="ARBA00023004"/>
    </source>
</evidence>
<evidence type="ECO:0000256" key="4">
    <source>
        <dbReference type="ARBA" id="ARBA00023014"/>
    </source>
</evidence>
<name>A0A1F6C3M5_9BACT</name>
<evidence type="ECO:0000256" key="2">
    <source>
        <dbReference type="ARBA" id="ARBA00022723"/>
    </source>
</evidence>
<dbReference type="EMBL" id="MFKM01000005">
    <property type="protein sequence ID" value="OGG43794.1"/>
    <property type="molecule type" value="Genomic_DNA"/>
</dbReference>
<dbReference type="CDD" id="cd01335">
    <property type="entry name" value="Radical_SAM"/>
    <property type="match status" value="1"/>
</dbReference>
<proteinExistence type="predicted"/>
<dbReference type="PANTHER" id="PTHR11228">
    <property type="entry name" value="RADICAL SAM DOMAIN PROTEIN"/>
    <property type="match status" value="1"/>
</dbReference>